<keyword evidence="4" id="KW-0052">Apoplast</keyword>
<feature type="chain" id="PRO_5010753166" description="Dirigent protein" evidence="4">
    <location>
        <begin position="24"/>
        <end position="172"/>
    </location>
</feature>
<dbReference type="PANTHER" id="PTHR21495">
    <property type="entry name" value="NUCLEOPORIN-RELATED"/>
    <property type="match status" value="1"/>
</dbReference>
<dbReference type="EMBL" id="EF643708">
    <property type="protein sequence ID" value="ABR27724.1"/>
    <property type="molecule type" value="mRNA"/>
</dbReference>
<dbReference type="Gene3D" id="2.40.480.10">
    <property type="entry name" value="Allene oxide cyclase-like"/>
    <property type="match status" value="1"/>
</dbReference>
<comment type="subunit">
    <text evidence="2 4">Homodimer.</text>
</comment>
<evidence type="ECO:0000256" key="2">
    <source>
        <dbReference type="ARBA" id="ARBA00011738"/>
    </source>
</evidence>
<dbReference type="InterPro" id="IPR004265">
    <property type="entry name" value="Dirigent"/>
</dbReference>
<name>A6YR04_PICSI</name>
<dbReference type="InterPro" id="IPR044859">
    <property type="entry name" value="Allene_oxi_cyc_Dirigent"/>
</dbReference>
<evidence type="ECO:0000256" key="4">
    <source>
        <dbReference type="RuleBase" id="RU363099"/>
    </source>
</evidence>
<keyword evidence="3 4" id="KW-0964">Secreted</keyword>
<evidence type="ECO:0000313" key="6">
    <source>
        <dbReference type="EMBL" id="ABR27724.1"/>
    </source>
</evidence>
<sequence>MGSGFSFSAMAVIVFLLAVAGEAEINMVFYIHDNLRGSNVTAIPVAGLNGSSSNAGKFGTIVTISDVITRRPQITESDSDNIVGRAQGTYVNTNPVTGLDFLMVMTIVFQDMEYNGSTLEIQGTDRFTQPQREFAVVGGTGKFRLARGYAIASTEALSSPNSIIKFNTTVQI</sequence>
<evidence type="ECO:0000256" key="3">
    <source>
        <dbReference type="ARBA" id="ARBA00022525"/>
    </source>
</evidence>
<feature type="signal peptide" evidence="4">
    <location>
        <begin position="1"/>
        <end position="23"/>
    </location>
</feature>
<comment type="similarity">
    <text evidence="1 4">Belongs to the plant dirigent protein family.</text>
</comment>
<evidence type="ECO:0000313" key="5">
    <source>
        <dbReference type="EMBL" id="ABK26126.1"/>
    </source>
</evidence>
<dbReference type="AlphaFoldDB" id="A6YR04"/>
<comment type="subcellular location">
    <subcellularLocation>
        <location evidence="4">Secreted</location>
        <location evidence="4">Extracellular space</location>
        <location evidence="4">Apoplast</location>
    </subcellularLocation>
</comment>
<dbReference type="Pfam" id="PF03018">
    <property type="entry name" value="Dirigent"/>
    <property type="match status" value="1"/>
</dbReference>
<organism evidence="6">
    <name type="scientific">Picea sitchensis</name>
    <name type="common">Sitka spruce</name>
    <name type="synonym">Pinus sitchensis</name>
    <dbReference type="NCBI Taxonomy" id="3332"/>
    <lineage>
        <taxon>Eukaryota</taxon>
        <taxon>Viridiplantae</taxon>
        <taxon>Streptophyta</taxon>
        <taxon>Embryophyta</taxon>
        <taxon>Tracheophyta</taxon>
        <taxon>Spermatophyta</taxon>
        <taxon>Pinopsida</taxon>
        <taxon>Pinidae</taxon>
        <taxon>Conifers I</taxon>
        <taxon>Pinales</taxon>
        <taxon>Pinaceae</taxon>
        <taxon>Picea</taxon>
    </lineage>
</organism>
<proteinExistence type="evidence at transcript level"/>
<accession>A6YR04</accession>
<reference evidence="6" key="1">
    <citation type="journal article" date="2007" name="Phytochemistry">
        <title>Dirigent proteins in conifer defense II: Extended gene discovery, phylogeny, and constitutive and stress-induced gene expression in spruce (Picea spp.).</title>
        <authorList>
            <person name="Ralph S.G."/>
            <person name="Jancsik S."/>
            <person name="Bohlmann J."/>
        </authorList>
    </citation>
    <scope>NUCLEOTIDE SEQUENCE</scope>
</reference>
<evidence type="ECO:0000256" key="1">
    <source>
        <dbReference type="ARBA" id="ARBA00010746"/>
    </source>
</evidence>
<dbReference type="GO" id="GO:0048046">
    <property type="term" value="C:apoplast"/>
    <property type="evidence" value="ECO:0007669"/>
    <property type="project" value="UniProtKB-SubCell"/>
</dbReference>
<comment type="function">
    <text evidence="4">Dirigent proteins impart stereoselectivity on the phenoxy radical-coupling reaction, yielding optically active lignans from two molecules of coniferyl alcohol in the biosynthesis of lignans, flavonolignans, and alkaloids and thus plays a central role in plant secondary metabolism.</text>
</comment>
<dbReference type="GO" id="GO:0009699">
    <property type="term" value="P:phenylpropanoid biosynthetic process"/>
    <property type="evidence" value="ECO:0007669"/>
    <property type="project" value="UniProtKB-ARBA"/>
</dbReference>
<dbReference type="EMBL" id="EF086870">
    <property type="protein sequence ID" value="ABK26126.1"/>
    <property type="molecule type" value="mRNA"/>
</dbReference>
<reference evidence="5" key="2">
    <citation type="journal article" date="2008" name="BMC Genomics">
        <title>A conifer genomics resource of 200,000 spruce (Picea spp.) ESTs and 6,464 high-quality, sequence-finished full-length cDNAs for Sitka spruce (Picea sitchensis).</title>
        <authorList>
            <person name="Ralph S.G."/>
            <person name="Chun H.J."/>
            <person name="Kolosova N."/>
            <person name="Cooper D."/>
            <person name="Oddy C."/>
            <person name="Ritland C.E."/>
            <person name="Kirkpatrick R."/>
            <person name="Moore R."/>
            <person name="Barber S."/>
            <person name="Holt R.A."/>
            <person name="Jones S.J."/>
            <person name="Marra M.A."/>
            <person name="Douglas C.J."/>
            <person name="Ritland K."/>
            <person name="Bohlmann J."/>
        </authorList>
    </citation>
    <scope>NUCLEOTIDE SEQUENCE</scope>
    <source>
        <tissue evidence="5">Green portion of the leader tissue</tissue>
    </source>
</reference>
<protein>
    <recommendedName>
        <fullName evidence="4">Dirigent protein</fullName>
    </recommendedName>
</protein>
<keyword evidence="4" id="KW-0732">Signal</keyword>